<dbReference type="Proteomes" id="UP000827892">
    <property type="component" value="Chromosome X"/>
</dbReference>
<organism evidence="1 2">
    <name type="scientific">Caenorhabditis briggsae</name>
    <dbReference type="NCBI Taxonomy" id="6238"/>
    <lineage>
        <taxon>Eukaryota</taxon>
        <taxon>Metazoa</taxon>
        <taxon>Ecdysozoa</taxon>
        <taxon>Nematoda</taxon>
        <taxon>Chromadorea</taxon>
        <taxon>Rhabditida</taxon>
        <taxon>Rhabditina</taxon>
        <taxon>Rhabditomorpha</taxon>
        <taxon>Rhabditoidea</taxon>
        <taxon>Rhabditidae</taxon>
        <taxon>Peloderinae</taxon>
        <taxon>Caenorhabditis</taxon>
    </lineage>
</organism>
<sequence length="66" mass="7379">MSIKLILHGAGLWTKQMRVNVTLLLQLGPSTIHQIKTYHSTDESNAHLVINLPETDKKGLLVDKFA</sequence>
<protein>
    <submittedName>
        <fullName evidence="1">Uncharacterized protein</fullName>
    </submittedName>
</protein>
<proteinExistence type="predicted"/>
<dbReference type="EMBL" id="CP090896">
    <property type="protein sequence ID" value="ULT80134.1"/>
    <property type="molecule type" value="Genomic_DNA"/>
</dbReference>
<evidence type="ECO:0000313" key="2">
    <source>
        <dbReference type="Proteomes" id="UP000827892"/>
    </source>
</evidence>
<evidence type="ECO:0000313" key="1">
    <source>
        <dbReference type="EMBL" id="ULT80134.1"/>
    </source>
</evidence>
<accession>A0AAE8ZPN7</accession>
<gene>
    <name evidence="1" type="ORF">L3Y34_010604</name>
</gene>
<reference evidence="1 2" key="1">
    <citation type="submission" date="2022-05" db="EMBL/GenBank/DDBJ databases">
        <title>Chromosome-level reference genomes for two strains of Caenorhabditis briggsae: an improved platform for comparative genomics.</title>
        <authorList>
            <person name="Stevens L."/>
            <person name="Andersen E.C."/>
        </authorList>
    </citation>
    <scope>NUCLEOTIDE SEQUENCE [LARGE SCALE GENOMIC DNA]</scope>
    <source>
        <strain evidence="1">QX1410_ONT</strain>
        <tissue evidence="1">Whole-organism</tissue>
    </source>
</reference>
<dbReference type="AlphaFoldDB" id="A0AAE8ZPN7"/>
<name>A0AAE8ZPN7_CAEBR</name>